<sequence length="249" mass="25090">MSEPVLHGLTAVVTGAGSGLGAASARALAEAGARLVLLDRDETALAACATAIGGEIAARHVVDVTDGAAVAAVFSAMDCCDILVNSAGIEGPRGGLETCDTAELRRVMDVNLFGSLNCIQAAVPKMRERGSGAIVNIASTAGLVGSARLGAYAVSKAAVVSMTRSLARSLAPSGIRVNAVCPGSIDSPMFDRTLDPANAEADRAAMISIHPLGRLGKPEEVAHAVVYLASPRASYCTGVLLPVDGGRLA</sequence>
<dbReference type="Pfam" id="PF13561">
    <property type="entry name" value="adh_short_C2"/>
    <property type="match status" value="1"/>
</dbReference>
<dbReference type="GO" id="GO:0004316">
    <property type="term" value="F:3-oxoacyl-[acyl-carrier-protein] reductase (NADPH) activity"/>
    <property type="evidence" value="ECO:0007669"/>
    <property type="project" value="UniProtKB-EC"/>
</dbReference>
<dbReference type="EMBL" id="JACHEH010000005">
    <property type="protein sequence ID" value="MBB6168917.1"/>
    <property type="molecule type" value="Genomic_DNA"/>
</dbReference>
<dbReference type="InterPro" id="IPR002347">
    <property type="entry name" value="SDR_fam"/>
</dbReference>
<dbReference type="PRINTS" id="PR00081">
    <property type="entry name" value="GDHRDH"/>
</dbReference>
<evidence type="ECO:0000313" key="3">
    <source>
        <dbReference type="EMBL" id="MBB6168917.1"/>
    </source>
</evidence>
<protein>
    <submittedName>
        <fullName evidence="3">3-oxoacyl-[acyl-carrier protein] reductase</fullName>
        <ecNumber evidence="3">1.1.1.100</ecNumber>
    </submittedName>
</protein>
<evidence type="ECO:0000256" key="1">
    <source>
        <dbReference type="ARBA" id="ARBA00006484"/>
    </source>
</evidence>
<dbReference type="PANTHER" id="PTHR42760:SF129">
    <property type="entry name" value="OXIDOREDUCTASE"/>
    <property type="match status" value="1"/>
</dbReference>
<comment type="caution">
    <text evidence="3">The sequence shown here is derived from an EMBL/GenBank/DDBJ whole genome shotgun (WGS) entry which is preliminary data.</text>
</comment>
<keyword evidence="3" id="KW-0560">Oxidoreductase</keyword>
<gene>
    <name evidence="3" type="ORF">HNQ73_002554</name>
</gene>
<dbReference type="PANTHER" id="PTHR42760">
    <property type="entry name" value="SHORT-CHAIN DEHYDROGENASES/REDUCTASES FAMILY MEMBER"/>
    <property type="match status" value="1"/>
</dbReference>
<dbReference type="CDD" id="cd05233">
    <property type="entry name" value="SDR_c"/>
    <property type="match status" value="1"/>
</dbReference>
<dbReference type="InterPro" id="IPR057326">
    <property type="entry name" value="KR_dom"/>
</dbReference>
<dbReference type="NCBIfam" id="NF005559">
    <property type="entry name" value="PRK07231.1"/>
    <property type="match status" value="1"/>
</dbReference>
<name>A0A841K8T3_9HYPH</name>
<proteinExistence type="inferred from homology"/>
<dbReference type="InterPro" id="IPR036291">
    <property type="entry name" value="NAD(P)-bd_dom_sf"/>
</dbReference>
<dbReference type="FunFam" id="3.40.50.720:FF:000084">
    <property type="entry name" value="Short-chain dehydrogenase reductase"/>
    <property type="match status" value="1"/>
</dbReference>
<dbReference type="GO" id="GO:0030497">
    <property type="term" value="P:fatty acid elongation"/>
    <property type="evidence" value="ECO:0007669"/>
    <property type="project" value="TreeGrafter"/>
</dbReference>
<comment type="similarity">
    <text evidence="1">Belongs to the short-chain dehydrogenases/reductases (SDR) family.</text>
</comment>
<organism evidence="3 4">
    <name type="scientific">Chelatococcus composti</name>
    <dbReference type="NCBI Taxonomy" id="1743235"/>
    <lineage>
        <taxon>Bacteria</taxon>
        <taxon>Pseudomonadati</taxon>
        <taxon>Pseudomonadota</taxon>
        <taxon>Alphaproteobacteria</taxon>
        <taxon>Hyphomicrobiales</taxon>
        <taxon>Chelatococcaceae</taxon>
        <taxon>Chelatococcus</taxon>
    </lineage>
</organism>
<dbReference type="SUPFAM" id="SSF51735">
    <property type="entry name" value="NAD(P)-binding Rossmann-fold domains"/>
    <property type="match status" value="1"/>
</dbReference>
<dbReference type="PRINTS" id="PR00080">
    <property type="entry name" value="SDRFAMILY"/>
</dbReference>
<reference evidence="3 4" key="1">
    <citation type="submission" date="2020-08" db="EMBL/GenBank/DDBJ databases">
        <title>Genomic Encyclopedia of Type Strains, Phase IV (KMG-IV): sequencing the most valuable type-strain genomes for metagenomic binning, comparative biology and taxonomic classification.</title>
        <authorList>
            <person name="Goeker M."/>
        </authorList>
    </citation>
    <scope>NUCLEOTIDE SEQUENCE [LARGE SCALE GENOMIC DNA]</scope>
    <source>
        <strain evidence="3 4">DSM 101465</strain>
    </source>
</reference>
<dbReference type="EC" id="1.1.1.100" evidence="3"/>
<dbReference type="Proteomes" id="UP000588017">
    <property type="component" value="Unassembled WGS sequence"/>
</dbReference>
<dbReference type="SMART" id="SM00822">
    <property type="entry name" value="PKS_KR"/>
    <property type="match status" value="1"/>
</dbReference>
<dbReference type="PROSITE" id="PS00061">
    <property type="entry name" value="ADH_SHORT"/>
    <property type="match status" value="1"/>
</dbReference>
<accession>A0A841K8T3</accession>
<evidence type="ECO:0000259" key="2">
    <source>
        <dbReference type="SMART" id="SM00822"/>
    </source>
</evidence>
<dbReference type="Gene3D" id="3.40.50.720">
    <property type="entry name" value="NAD(P)-binding Rossmann-like Domain"/>
    <property type="match status" value="1"/>
</dbReference>
<dbReference type="InterPro" id="IPR020904">
    <property type="entry name" value="Sc_DH/Rdtase_CS"/>
</dbReference>
<evidence type="ECO:0000313" key="4">
    <source>
        <dbReference type="Proteomes" id="UP000588017"/>
    </source>
</evidence>
<keyword evidence="4" id="KW-1185">Reference proteome</keyword>
<dbReference type="RefSeq" id="WP_183335227.1">
    <property type="nucleotide sequence ID" value="NZ_BMHX01000005.1"/>
</dbReference>
<feature type="domain" description="Ketoreductase" evidence="2">
    <location>
        <begin position="9"/>
        <end position="183"/>
    </location>
</feature>
<dbReference type="AlphaFoldDB" id="A0A841K8T3"/>